<dbReference type="RefSeq" id="WP_014644653.1">
    <property type="nucleotide sequence ID" value="NC_017668.1"/>
</dbReference>
<dbReference type="STRING" id="866895.HBHAL_4428"/>
<protein>
    <submittedName>
        <fullName evidence="3">Sulfotransferase</fullName>
    </submittedName>
</protein>
<dbReference type="SUPFAM" id="SSF52540">
    <property type="entry name" value="P-loop containing nucleoside triphosphate hydrolases"/>
    <property type="match status" value="1"/>
</dbReference>
<evidence type="ECO:0000256" key="1">
    <source>
        <dbReference type="ARBA" id="ARBA00022679"/>
    </source>
</evidence>
<keyword evidence="2" id="KW-1133">Transmembrane helix</keyword>
<sequence length="325" mass="37813">MEVNINKPIFIIGVGRSGTTLLQSILSSHKNVTFTPETHFFRFYLGSEKKYFHLNRKSKTKVIEELKEDKYFRRLGNLSDNILAEYKSSEDMSLIDIYKKVLEEYAISEGKSYVGDKDPKNIELLHLIKQHFPEALIINMTRDPRDVIASRMKADWSKSRSVYSHLFAYKAQSIMSARYGKKLFNSNFFNLKYENLLKDPKKYIEPICKKLGVEYDPSMLNFQSTAEKLVSSEEMQWKKESTGPLLKDNVGKWQGTIENYKLALIEEVLKKTFKTNNYIPSQSIRRLSLIQRVSITVLNVSYLILTTIYINNKLRSVKKLCKLQG</sequence>
<dbReference type="InterPro" id="IPR027417">
    <property type="entry name" value="P-loop_NTPase"/>
</dbReference>
<feature type="transmembrane region" description="Helical" evidence="2">
    <location>
        <begin position="289"/>
        <end position="310"/>
    </location>
</feature>
<evidence type="ECO:0000256" key="2">
    <source>
        <dbReference type="SAM" id="Phobius"/>
    </source>
</evidence>
<dbReference type="InterPro" id="IPR026634">
    <property type="entry name" value="TPST-like"/>
</dbReference>
<dbReference type="PATRIC" id="fig|866895.3.peg.3463"/>
<dbReference type="Pfam" id="PF13469">
    <property type="entry name" value="Sulfotransfer_3"/>
    <property type="match status" value="1"/>
</dbReference>
<dbReference type="GO" id="GO:0008476">
    <property type="term" value="F:protein-tyrosine sulfotransferase activity"/>
    <property type="evidence" value="ECO:0007669"/>
    <property type="project" value="InterPro"/>
</dbReference>
<reference evidence="3 4" key="1">
    <citation type="journal article" date="2013" name="Environ. Microbiol.">
        <title>Chloride and organic osmolytes: a hybrid strategy to cope with elevated salinities by the moderately halophilic, chloride-dependent bacterium Halobacillus halophilus.</title>
        <authorList>
            <person name="Saum S.H."/>
            <person name="Pfeiffer F."/>
            <person name="Palm P."/>
            <person name="Rampp M."/>
            <person name="Schuster S.C."/>
            <person name="Muller V."/>
            <person name="Oesterhelt D."/>
        </authorList>
    </citation>
    <scope>NUCLEOTIDE SEQUENCE [LARGE SCALE GENOMIC DNA]</scope>
    <source>
        <strain evidence="4">ATCC 35676 / DSM 2266 / JCM 20832 / KCTC 3685 / LMG 17431 / NBRC 102448 / NCIMB 2269</strain>
    </source>
</reference>
<dbReference type="HOGENOM" id="CLU_046916_1_2_9"/>
<dbReference type="Proteomes" id="UP000007397">
    <property type="component" value="Chromosome"/>
</dbReference>
<keyword evidence="4" id="KW-1185">Reference proteome</keyword>
<dbReference type="AlphaFoldDB" id="I0JRJ7"/>
<keyword evidence="1" id="KW-0808">Transferase</keyword>
<keyword evidence="2" id="KW-0472">Membrane</keyword>
<dbReference type="PANTHER" id="PTHR12788">
    <property type="entry name" value="PROTEIN-TYROSINE SULFOTRANSFERASE 2"/>
    <property type="match status" value="1"/>
</dbReference>
<name>I0JRJ7_HALH3</name>
<dbReference type="Gene3D" id="3.40.50.300">
    <property type="entry name" value="P-loop containing nucleotide triphosphate hydrolases"/>
    <property type="match status" value="1"/>
</dbReference>
<organism evidence="3 4">
    <name type="scientific">Halobacillus halophilus (strain ATCC 35676 / DSM 2266 / JCM 20832 / KCTC 3685 / LMG 17431 / NBRC 102448 / NCIMB 2269)</name>
    <name type="common">Sporosarcina halophila</name>
    <dbReference type="NCBI Taxonomy" id="866895"/>
    <lineage>
        <taxon>Bacteria</taxon>
        <taxon>Bacillati</taxon>
        <taxon>Bacillota</taxon>
        <taxon>Bacilli</taxon>
        <taxon>Bacillales</taxon>
        <taxon>Bacillaceae</taxon>
        <taxon>Halobacillus</taxon>
    </lineage>
</organism>
<proteinExistence type="predicted"/>
<dbReference type="PANTHER" id="PTHR12788:SF10">
    <property type="entry name" value="PROTEIN-TYROSINE SULFOTRANSFERASE"/>
    <property type="match status" value="1"/>
</dbReference>
<gene>
    <name evidence="3" type="ordered locus">HBHAL_4428</name>
</gene>
<accession>I0JRJ7</accession>
<keyword evidence="2" id="KW-0812">Transmembrane</keyword>
<evidence type="ECO:0000313" key="4">
    <source>
        <dbReference type="Proteomes" id="UP000007397"/>
    </source>
</evidence>
<dbReference type="eggNOG" id="COG0615">
    <property type="taxonomic scope" value="Bacteria"/>
</dbReference>
<evidence type="ECO:0000313" key="3">
    <source>
        <dbReference type="EMBL" id="CCG46768.1"/>
    </source>
</evidence>
<dbReference type="EMBL" id="HE717023">
    <property type="protein sequence ID" value="CCG46768.1"/>
    <property type="molecule type" value="Genomic_DNA"/>
</dbReference>
<dbReference type="KEGG" id="hhd:HBHAL_4428"/>